<protein>
    <recommendedName>
        <fullName evidence="1">DUF5641 domain-containing protein</fullName>
    </recommendedName>
</protein>
<keyword evidence="3" id="KW-1185">Reference proteome</keyword>
<organism evidence="2 3">
    <name type="scientific">Ignelater luminosus</name>
    <name type="common">Cucubano</name>
    <name type="synonym">Pyrophorus luminosus</name>
    <dbReference type="NCBI Taxonomy" id="2038154"/>
    <lineage>
        <taxon>Eukaryota</taxon>
        <taxon>Metazoa</taxon>
        <taxon>Ecdysozoa</taxon>
        <taxon>Arthropoda</taxon>
        <taxon>Hexapoda</taxon>
        <taxon>Insecta</taxon>
        <taxon>Pterygota</taxon>
        <taxon>Neoptera</taxon>
        <taxon>Endopterygota</taxon>
        <taxon>Coleoptera</taxon>
        <taxon>Polyphaga</taxon>
        <taxon>Elateriformia</taxon>
        <taxon>Elateroidea</taxon>
        <taxon>Elateridae</taxon>
        <taxon>Agrypninae</taxon>
        <taxon>Pyrophorini</taxon>
        <taxon>Ignelater</taxon>
    </lineage>
</organism>
<evidence type="ECO:0000313" key="3">
    <source>
        <dbReference type="Proteomes" id="UP000801492"/>
    </source>
</evidence>
<sequence length="292" mass="32949">MGAGRVSWSSSPKLEDPGYYLSTFQSAGGFEKNSGVLLPQSELLQFQIKKLYTIRCLRQLAIENKMNYPEASESIRSDFYMKDLVSGSQDIQKAAILCKENNQILESAGSNFKEIRILSREGEFLLKENLQGLSPVLDKEEILRMSGRIQGSQLGFKWTKNPASIPDSALVLLKENNLPSSSWYLGRIIQRHPGPDGVTRVATVRTSTGVVQRAVSKVCPLAVLMDSKSENNVLQLKANTELNEVPERIKEDLRYIREWLAKQPHLKTRRGKFHNTFLQGQLCFLFSSKVKL</sequence>
<dbReference type="AlphaFoldDB" id="A0A8K0C4N9"/>
<proteinExistence type="predicted"/>
<dbReference type="EMBL" id="VTPC01091027">
    <property type="protein sequence ID" value="KAF2880103.1"/>
    <property type="molecule type" value="Genomic_DNA"/>
</dbReference>
<evidence type="ECO:0000313" key="2">
    <source>
        <dbReference type="EMBL" id="KAF2880103.1"/>
    </source>
</evidence>
<dbReference type="Pfam" id="PF18701">
    <property type="entry name" value="DUF5641"/>
    <property type="match status" value="1"/>
</dbReference>
<gene>
    <name evidence="2" type="ORF">ILUMI_26079</name>
</gene>
<accession>A0A8K0C4N9</accession>
<dbReference type="OrthoDB" id="6763714at2759"/>
<name>A0A8K0C4N9_IGNLU</name>
<feature type="domain" description="DUF5641" evidence="1">
    <location>
        <begin position="156"/>
        <end position="221"/>
    </location>
</feature>
<dbReference type="Proteomes" id="UP000801492">
    <property type="component" value="Unassembled WGS sequence"/>
</dbReference>
<dbReference type="PANTHER" id="PTHR47331:SF1">
    <property type="entry name" value="GAG-LIKE PROTEIN"/>
    <property type="match status" value="1"/>
</dbReference>
<evidence type="ECO:0000259" key="1">
    <source>
        <dbReference type="Pfam" id="PF18701"/>
    </source>
</evidence>
<dbReference type="PANTHER" id="PTHR47331">
    <property type="entry name" value="PHD-TYPE DOMAIN-CONTAINING PROTEIN"/>
    <property type="match status" value="1"/>
</dbReference>
<dbReference type="InterPro" id="IPR040676">
    <property type="entry name" value="DUF5641"/>
</dbReference>
<comment type="caution">
    <text evidence="2">The sequence shown here is derived from an EMBL/GenBank/DDBJ whole genome shotgun (WGS) entry which is preliminary data.</text>
</comment>
<reference evidence="2" key="1">
    <citation type="submission" date="2019-08" db="EMBL/GenBank/DDBJ databases">
        <title>The genome of the North American firefly Photinus pyralis.</title>
        <authorList>
            <consortium name="Photinus pyralis genome working group"/>
            <person name="Fallon T.R."/>
            <person name="Sander Lower S.E."/>
            <person name="Weng J.-K."/>
        </authorList>
    </citation>
    <scope>NUCLEOTIDE SEQUENCE</scope>
    <source>
        <strain evidence="2">TRF0915ILg1</strain>
        <tissue evidence="2">Whole body</tissue>
    </source>
</reference>